<organism evidence="2 3">
    <name type="scientific">Simiduia agarivorans (strain DSM 21679 / JCM 13881 / BCRC 17597 / SA1)</name>
    <dbReference type="NCBI Taxonomy" id="1117647"/>
    <lineage>
        <taxon>Bacteria</taxon>
        <taxon>Pseudomonadati</taxon>
        <taxon>Pseudomonadota</taxon>
        <taxon>Gammaproteobacteria</taxon>
        <taxon>Cellvibrionales</taxon>
        <taxon>Cellvibrionaceae</taxon>
        <taxon>Simiduia</taxon>
    </lineage>
</organism>
<dbReference type="Pfam" id="PF09361">
    <property type="entry name" value="Phasin_2"/>
    <property type="match status" value="1"/>
</dbReference>
<dbReference type="NCBIfam" id="TIGR01841">
    <property type="entry name" value="phasin"/>
    <property type="match status" value="1"/>
</dbReference>
<dbReference type="HOGENOM" id="CLU_168311_0_0_6"/>
<dbReference type="OrthoDB" id="5703736at2"/>
<dbReference type="InterPro" id="IPR010127">
    <property type="entry name" value="Phasin_subfam-1"/>
</dbReference>
<dbReference type="eggNOG" id="ENOG50305SB">
    <property type="taxonomic scope" value="Bacteria"/>
</dbReference>
<dbReference type="AlphaFoldDB" id="K4L1Z2"/>
<proteinExistence type="predicted"/>
<protein>
    <submittedName>
        <fullName evidence="2">Response regulator receiver</fullName>
    </submittedName>
</protein>
<evidence type="ECO:0000259" key="1">
    <source>
        <dbReference type="Pfam" id="PF09361"/>
    </source>
</evidence>
<feature type="domain" description="Phasin" evidence="1">
    <location>
        <begin position="3"/>
        <end position="99"/>
    </location>
</feature>
<dbReference type="RefSeq" id="WP_015048315.1">
    <property type="nucleotide sequence ID" value="NC_018868.3"/>
</dbReference>
<gene>
    <name evidence="2" type="ordered locus">M5M_15140</name>
</gene>
<name>K4L1Z2_SIMAS</name>
<reference evidence="2 3" key="1">
    <citation type="journal article" date="2013" name="Genome Announc.">
        <title>Complete genome sequence of Simiduia agarivorans SA1(T), a marine bacterium able to degrade a variety of polysaccharides.</title>
        <authorList>
            <person name="Lin S.Y."/>
            <person name="Shieh W.Y."/>
            <person name="Chen J.S."/>
            <person name="Tang S.L."/>
        </authorList>
    </citation>
    <scope>NUCLEOTIDE SEQUENCE [LARGE SCALE GENOMIC DNA]</scope>
    <source>
        <strain evidence="3">DSM 21679 / JCM 13881 / BCRC 17597 / SA1</strain>
    </source>
</reference>
<evidence type="ECO:0000313" key="3">
    <source>
        <dbReference type="Proteomes" id="UP000000466"/>
    </source>
</evidence>
<dbReference type="EMBL" id="CP003746">
    <property type="protein sequence ID" value="AFV00163.1"/>
    <property type="molecule type" value="Genomic_DNA"/>
</dbReference>
<dbReference type="KEGG" id="saga:M5M_15140"/>
<accession>K4L1Z2</accession>
<dbReference type="InterPro" id="IPR018968">
    <property type="entry name" value="Phasin"/>
</dbReference>
<dbReference type="STRING" id="1117647.M5M_15140"/>
<evidence type="ECO:0000313" key="2">
    <source>
        <dbReference type="EMBL" id="AFV00163.1"/>
    </source>
</evidence>
<sequence length="117" mass="12891">MFEQITEQFQSAMKPANSLLAMNIQTFEKLTQHNTALVSGLVNDTMSYTKTLSSHKDLNSYMEANKSFAEGMQEKLTTAAKDAYSILSEAQEQAAETWKDMFSQAAPAKAKPATKAS</sequence>
<dbReference type="Proteomes" id="UP000000466">
    <property type="component" value="Chromosome"/>
</dbReference>
<keyword evidence="3" id="KW-1185">Reference proteome</keyword>